<dbReference type="SUPFAM" id="SSF52540">
    <property type="entry name" value="P-loop containing nucleoside triphosphate hydrolases"/>
    <property type="match status" value="1"/>
</dbReference>
<sequence>MTTAIEVHGLRKRYGDTRAVDGVDLRIGEGEVFALLGPNGAGKTTTVEILAGFRDRDGGTVAVLGEDPQRAGLDWRRDIGIVFQDAADVAALSVIETLRHFARYYPRARDPYEVLQSVGLEEKARARIRTLSGGQRRRLDVGIGVIGRPRLLFLDEPTTGFDPEARRRFWALIRSLAGDGTTILLTTHYLDEAEALADRVAVVVAGRVAACGDPASLGGRTTAHATVRWQEGETPRSVRTDDPGQLVAELTARLGGTPPGLTIARPTLEDVYLELIGDRR</sequence>
<evidence type="ECO:0000256" key="4">
    <source>
        <dbReference type="ARBA" id="ARBA00022741"/>
    </source>
</evidence>
<keyword evidence="5 8" id="KW-0067">ATP-binding</keyword>
<dbReference type="PANTHER" id="PTHR42711:SF5">
    <property type="entry name" value="ABC TRANSPORTER ATP-BINDING PROTEIN NATA"/>
    <property type="match status" value="1"/>
</dbReference>
<dbReference type="Pfam" id="PF00005">
    <property type="entry name" value="ABC_tran"/>
    <property type="match status" value="1"/>
</dbReference>
<comment type="subcellular location">
    <subcellularLocation>
        <location evidence="1">Cell membrane</location>
        <topology evidence="1">Peripheral membrane protein</topology>
    </subcellularLocation>
</comment>
<feature type="domain" description="ABC transporter" evidence="7">
    <location>
        <begin position="5"/>
        <end position="230"/>
    </location>
</feature>
<evidence type="ECO:0000313" key="9">
    <source>
        <dbReference type="Proteomes" id="UP001589867"/>
    </source>
</evidence>
<dbReference type="GO" id="GO:0005524">
    <property type="term" value="F:ATP binding"/>
    <property type="evidence" value="ECO:0007669"/>
    <property type="project" value="UniProtKB-KW"/>
</dbReference>
<protein>
    <submittedName>
        <fullName evidence="8">ABC transporter ATP-binding protein</fullName>
    </submittedName>
</protein>
<dbReference type="EMBL" id="JBHLUH010000021">
    <property type="protein sequence ID" value="MFC0528929.1"/>
    <property type="molecule type" value="Genomic_DNA"/>
</dbReference>
<comment type="similarity">
    <text evidence="2">Belongs to the ABC transporter superfamily.</text>
</comment>
<dbReference type="PROSITE" id="PS50893">
    <property type="entry name" value="ABC_TRANSPORTER_2"/>
    <property type="match status" value="1"/>
</dbReference>
<comment type="caution">
    <text evidence="8">The sequence shown here is derived from an EMBL/GenBank/DDBJ whole genome shotgun (WGS) entry which is preliminary data.</text>
</comment>
<dbReference type="RefSeq" id="WP_377251155.1">
    <property type="nucleotide sequence ID" value="NZ_JBHLUH010000021.1"/>
</dbReference>
<dbReference type="InterPro" id="IPR017871">
    <property type="entry name" value="ABC_transporter-like_CS"/>
</dbReference>
<keyword evidence="6" id="KW-0046">Antibiotic resistance</keyword>
<gene>
    <name evidence="8" type="ORF">ACFFIA_14795</name>
</gene>
<evidence type="ECO:0000256" key="6">
    <source>
        <dbReference type="ARBA" id="ARBA00023251"/>
    </source>
</evidence>
<dbReference type="InterPro" id="IPR027417">
    <property type="entry name" value="P-loop_NTPase"/>
</dbReference>
<proteinExistence type="inferred from homology"/>
<dbReference type="CDD" id="cd03230">
    <property type="entry name" value="ABC_DR_subfamily_A"/>
    <property type="match status" value="1"/>
</dbReference>
<evidence type="ECO:0000256" key="1">
    <source>
        <dbReference type="ARBA" id="ARBA00004202"/>
    </source>
</evidence>
<accession>A0ABV6M347</accession>
<dbReference type="InterPro" id="IPR003593">
    <property type="entry name" value="AAA+_ATPase"/>
</dbReference>
<dbReference type="SMART" id="SM00382">
    <property type="entry name" value="AAA"/>
    <property type="match status" value="1"/>
</dbReference>
<dbReference type="InterPro" id="IPR003439">
    <property type="entry name" value="ABC_transporter-like_ATP-bd"/>
</dbReference>
<evidence type="ECO:0000256" key="2">
    <source>
        <dbReference type="ARBA" id="ARBA00005417"/>
    </source>
</evidence>
<keyword evidence="4" id="KW-0547">Nucleotide-binding</keyword>
<keyword evidence="3" id="KW-0813">Transport</keyword>
<organism evidence="8 9">
    <name type="scientific">Phytohabitans kaempferiae</name>
    <dbReference type="NCBI Taxonomy" id="1620943"/>
    <lineage>
        <taxon>Bacteria</taxon>
        <taxon>Bacillati</taxon>
        <taxon>Actinomycetota</taxon>
        <taxon>Actinomycetes</taxon>
        <taxon>Micromonosporales</taxon>
        <taxon>Micromonosporaceae</taxon>
    </lineage>
</organism>
<keyword evidence="9" id="KW-1185">Reference proteome</keyword>
<evidence type="ECO:0000259" key="7">
    <source>
        <dbReference type="PROSITE" id="PS50893"/>
    </source>
</evidence>
<name>A0ABV6M347_9ACTN</name>
<reference evidence="8 9" key="1">
    <citation type="submission" date="2024-09" db="EMBL/GenBank/DDBJ databases">
        <authorList>
            <person name="Sun Q."/>
            <person name="Mori K."/>
        </authorList>
    </citation>
    <scope>NUCLEOTIDE SEQUENCE [LARGE SCALE GENOMIC DNA]</scope>
    <source>
        <strain evidence="8 9">TBRC 3947</strain>
    </source>
</reference>
<evidence type="ECO:0000256" key="3">
    <source>
        <dbReference type="ARBA" id="ARBA00022448"/>
    </source>
</evidence>
<dbReference type="Gene3D" id="3.40.50.300">
    <property type="entry name" value="P-loop containing nucleotide triphosphate hydrolases"/>
    <property type="match status" value="1"/>
</dbReference>
<evidence type="ECO:0000256" key="5">
    <source>
        <dbReference type="ARBA" id="ARBA00022840"/>
    </source>
</evidence>
<dbReference type="Proteomes" id="UP001589867">
    <property type="component" value="Unassembled WGS sequence"/>
</dbReference>
<dbReference type="PROSITE" id="PS00211">
    <property type="entry name" value="ABC_TRANSPORTER_1"/>
    <property type="match status" value="1"/>
</dbReference>
<dbReference type="PANTHER" id="PTHR42711">
    <property type="entry name" value="ABC TRANSPORTER ATP-BINDING PROTEIN"/>
    <property type="match status" value="1"/>
</dbReference>
<evidence type="ECO:0000313" key="8">
    <source>
        <dbReference type="EMBL" id="MFC0528929.1"/>
    </source>
</evidence>
<dbReference type="InterPro" id="IPR050763">
    <property type="entry name" value="ABC_transporter_ATP-binding"/>
</dbReference>